<dbReference type="PANTHER" id="PTHR28629">
    <property type="entry name" value="TRIOKINASE/FMN CYCLASE"/>
    <property type="match status" value="1"/>
</dbReference>
<evidence type="ECO:0000256" key="14">
    <source>
        <dbReference type="ARBA" id="ARBA00048526"/>
    </source>
</evidence>
<dbReference type="EC" id="4.6.1.15" evidence="3"/>
<proteinExistence type="predicted"/>
<feature type="domain" description="DhaK" evidence="17">
    <location>
        <begin position="17"/>
        <end position="314"/>
    </location>
</feature>
<dbReference type="EMBL" id="JALNTZ010000002">
    <property type="protein sequence ID" value="KAJ3663194.1"/>
    <property type="molecule type" value="Genomic_DNA"/>
</dbReference>
<organism evidence="18 19">
    <name type="scientific">Zophobas morio</name>
    <dbReference type="NCBI Taxonomy" id="2755281"/>
    <lineage>
        <taxon>Eukaryota</taxon>
        <taxon>Metazoa</taxon>
        <taxon>Ecdysozoa</taxon>
        <taxon>Arthropoda</taxon>
        <taxon>Hexapoda</taxon>
        <taxon>Insecta</taxon>
        <taxon>Pterygota</taxon>
        <taxon>Neoptera</taxon>
        <taxon>Endopterygota</taxon>
        <taxon>Coleoptera</taxon>
        <taxon>Polyphaga</taxon>
        <taxon>Cucujiformia</taxon>
        <taxon>Tenebrionidae</taxon>
        <taxon>Zophobas</taxon>
    </lineage>
</organism>
<comment type="catalytic activity">
    <reaction evidence="15">
        <text>dihydroxyacetone + ATP = dihydroxyacetone phosphate + ADP + H(+)</text>
        <dbReference type="Rhea" id="RHEA:15773"/>
        <dbReference type="ChEBI" id="CHEBI:15378"/>
        <dbReference type="ChEBI" id="CHEBI:16016"/>
        <dbReference type="ChEBI" id="CHEBI:30616"/>
        <dbReference type="ChEBI" id="CHEBI:57642"/>
        <dbReference type="ChEBI" id="CHEBI:456216"/>
        <dbReference type="EC" id="2.7.1.29"/>
    </reaction>
</comment>
<dbReference type="InterPro" id="IPR004006">
    <property type="entry name" value="DhaK_dom"/>
</dbReference>
<dbReference type="SUPFAM" id="SSF101473">
    <property type="entry name" value="DhaL-like"/>
    <property type="match status" value="1"/>
</dbReference>
<comment type="caution">
    <text evidence="18">The sequence shown here is derived from an EMBL/GenBank/DDBJ whole genome shotgun (WGS) entry which is preliminary data.</text>
</comment>
<dbReference type="Proteomes" id="UP001168821">
    <property type="component" value="Unassembled WGS sequence"/>
</dbReference>
<dbReference type="GO" id="GO:0004371">
    <property type="term" value="F:glycerone kinase activity"/>
    <property type="evidence" value="ECO:0007669"/>
    <property type="project" value="UniProtKB-EC"/>
</dbReference>
<comment type="subunit">
    <text evidence="12">Homodimer. Interacts with IFIH1 (via the CARD domains), the interaction is inhibited by viral infection.</text>
</comment>
<dbReference type="GO" id="GO:0050354">
    <property type="term" value="F:triokinase activity"/>
    <property type="evidence" value="ECO:0007669"/>
    <property type="project" value="UniProtKB-EC"/>
</dbReference>
<keyword evidence="9" id="KW-0170">Cobalt</keyword>
<evidence type="ECO:0000256" key="4">
    <source>
        <dbReference type="ARBA" id="ARBA00018932"/>
    </source>
</evidence>
<feature type="domain" description="DhaL" evidence="16">
    <location>
        <begin position="355"/>
        <end position="546"/>
    </location>
</feature>
<keyword evidence="8" id="KW-0067">ATP-binding</keyword>
<keyword evidence="7" id="KW-0418">Kinase</keyword>
<evidence type="ECO:0000256" key="10">
    <source>
        <dbReference type="ARBA" id="ARBA00032426"/>
    </source>
</evidence>
<comment type="catalytic activity">
    <reaction evidence="14">
        <text>FAD = riboflavin cyclic-4',5'-phosphate + AMP + H(+)</text>
        <dbReference type="Rhea" id="RHEA:13729"/>
        <dbReference type="ChEBI" id="CHEBI:15378"/>
        <dbReference type="ChEBI" id="CHEBI:57692"/>
        <dbReference type="ChEBI" id="CHEBI:76202"/>
        <dbReference type="ChEBI" id="CHEBI:456215"/>
        <dbReference type="EC" id="4.6.1.15"/>
    </reaction>
</comment>
<name>A0AA38J259_9CUCU</name>
<accession>A0AA38J259</accession>
<evidence type="ECO:0000256" key="5">
    <source>
        <dbReference type="ARBA" id="ARBA00022679"/>
    </source>
</evidence>
<comment type="function">
    <text evidence="11">Catalyzes both the phosphorylation of dihydroxyacetone and of glyceraldehyde, and the splitting of ribonucleoside diphosphate-X compounds among which FAD is the best substrate. Represses IFIH1-mediated cellular antiviral response.</text>
</comment>
<dbReference type="EC" id="2.7.1.28" evidence="2"/>
<dbReference type="Pfam" id="PF02733">
    <property type="entry name" value="Dak1"/>
    <property type="match status" value="1"/>
</dbReference>
<dbReference type="SMART" id="SM01120">
    <property type="entry name" value="Dak2"/>
    <property type="match status" value="1"/>
</dbReference>
<dbReference type="Gene3D" id="3.40.50.10440">
    <property type="entry name" value="Dihydroxyacetone kinase, domain 1"/>
    <property type="match status" value="1"/>
</dbReference>
<dbReference type="PROSITE" id="PS51481">
    <property type="entry name" value="DHAK"/>
    <property type="match status" value="1"/>
</dbReference>
<evidence type="ECO:0000256" key="9">
    <source>
        <dbReference type="ARBA" id="ARBA00023285"/>
    </source>
</evidence>
<evidence type="ECO:0000256" key="8">
    <source>
        <dbReference type="ARBA" id="ARBA00022840"/>
    </source>
</evidence>
<dbReference type="GO" id="GO:0005524">
    <property type="term" value="F:ATP binding"/>
    <property type="evidence" value="ECO:0007669"/>
    <property type="project" value="UniProtKB-KW"/>
</dbReference>
<dbReference type="GO" id="GO:0005829">
    <property type="term" value="C:cytosol"/>
    <property type="evidence" value="ECO:0007669"/>
    <property type="project" value="TreeGrafter"/>
</dbReference>
<dbReference type="GO" id="GO:0019563">
    <property type="term" value="P:glycerol catabolic process"/>
    <property type="evidence" value="ECO:0007669"/>
    <property type="project" value="TreeGrafter"/>
</dbReference>
<evidence type="ECO:0000256" key="11">
    <source>
        <dbReference type="ARBA" id="ARBA00045490"/>
    </source>
</evidence>
<keyword evidence="5" id="KW-0808">Transferase</keyword>
<keyword evidence="19" id="KW-1185">Reference proteome</keyword>
<evidence type="ECO:0000313" key="18">
    <source>
        <dbReference type="EMBL" id="KAJ3663194.1"/>
    </source>
</evidence>
<evidence type="ECO:0000256" key="3">
    <source>
        <dbReference type="ARBA" id="ARBA00012578"/>
    </source>
</evidence>
<evidence type="ECO:0000256" key="2">
    <source>
        <dbReference type="ARBA" id="ARBA00012110"/>
    </source>
</evidence>
<dbReference type="EC" id="2.7.1.29" evidence="1"/>
<keyword evidence="6" id="KW-0547">Nucleotide-binding</keyword>
<protein>
    <recommendedName>
        <fullName evidence="4">Triokinase/FMN cyclase</fullName>
        <ecNumber evidence="2">2.7.1.28</ecNumber>
        <ecNumber evidence="1">2.7.1.29</ecNumber>
        <ecNumber evidence="3">4.6.1.15</ecNumber>
    </recommendedName>
    <alternativeName>
        <fullName evidence="10">Bifunctional ATP-dependent dihydroxyacetone kinase/FAD-AMP lyase (cyclizing)</fullName>
    </alternativeName>
</protein>
<evidence type="ECO:0000256" key="12">
    <source>
        <dbReference type="ARBA" id="ARBA00046681"/>
    </source>
</evidence>
<dbReference type="SUPFAM" id="SSF82549">
    <property type="entry name" value="DAK1/DegV-like"/>
    <property type="match status" value="1"/>
</dbReference>
<comment type="catalytic activity">
    <reaction evidence="13">
        <text>D-glyceraldehyde + ATP = D-glyceraldehyde 3-phosphate + ADP + H(+)</text>
        <dbReference type="Rhea" id="RHEA:13941"/>
        <dbReference type="ChEBI" id="CHEBI:15378"/>
        <dbReference type="ChEBI" id="CHEBI:17378"/>
        <dbReference type="ChEBI" id="CHEBI:30616"/>
        <dbReference type="ChEBI" id="CHEBI:59776"/>
        <dbReference type="ChEBI" id="CHEBI:456216"/>
        <dbReference type="EC" id="2.7.1.28"/>
    </reaction>
</comment>
<evidence type="ECO:0000259" key="17">
    <source>
        <dbReference type="PROSITE" id="PS51481"/>
    </source>
</evidence>
<dbReference type="Gene3D" id="3.30.1180.20">
    <property type="entry name" value="Dihydroxyacetone kinase, domain 2"/>
    <property type="match status" value="1"/>
</dbReference>
<evidence type="ECO:0000256" key="15">
    <source>
        <dbReference type="ARBA" id="ARBA00048898"/>
    </source>
</evidence>
<gene>
    <name evidence="18" type="ORF">Zmor_007498</name>
</gene>
<evidence type="ECO:0000259" key="16">
    <source>
        <dbReference type="PROSITE" id="PS51480"/>
    </source>
</evidence>
<dbReference type="GO" id="GO:0034012">
    <property type="term" value="F:FAD-AMP lyase (cyclizing) activity"/>
    <property type="evidence" value="ECO:0007669"/>
    <property type="project" value="UniProtKB-EC"/>
</dbReference>
<evidence type="ECO:0000313" key="19">
    <source>
        <dbReference type="Proteomes" id="UP001168821"/>
    </source>
</evidence>
<dbReference type="PANTHER" id="PTHR28629:SF4">
    <property type="entry name" value="TRIOKINASE_FMN CYCLASE"/>
    <property type="match status" value="1"/>
</dbReference>
<dbReference type="InterPro" id="IPR050861">
    <property type="entry name" value="Dihydroxyacetone_Kinase"/>
</dbReference>
<dbReference type="Pfam" id="PF02734">
    <property type="entry name" value="Dak2"/>
    <property type="match status" value="1"/>
</dbReference>
<evidence type="ECO:0000256" key="6">
    <source>
        <dbReference type="ARBA" id="ARBA00022741"/>
    </source>
</evidence>
<dbReference type="InterPro" id="IPR004007">
    <property type="entry name" value="DhaL_dom"/>
</dbReference>
<dbReference type="InterPro" id="IPR036117">
    <property type="entry name" value="DhaL_dom_sf"/>
</dbReference>
<sequence>MEQPEQPPQPPSAEVPQVEVTVRDALHSLTAVNQDLFLLDYGNVIIQRRYQSLKTVRLLGGGLGGGDLCQAICVGRGMLTAAILGEDSVPSSRDILRTIKELNEGDNCGVFVIVQAGPDLFNFGLAVERANADCRSRVKLLSIDDYKGDDEKVRYSCGFILLAKVLGAMAELGFFFDEIYNCYENIVEKIVTVPLHYEHVEVGLLKRQSVVLTQDFVKRFQTIIDKKSQFNLSLHPSVPTVILINTSRALSRLAELGLVKQVIEKLKEWGVSIIRLYYGSFITMTLRTAYLTVMKIFDMKIIEYLDAQSDASGWHQVCQFLPEITFQREENPGLLQKSGKQEIFKGAKLGQTQSKICAKAIEFGCEALMSCERQLNTIDQEKSRGNMGSRLRNMAEHVQKRLINSKLSVDCPYALFKKLGVMAESAIGGAMGSIYGVLFETAANVFGDLPEEEVVTPFVWARVYSIAANAVQQYSTERDDVNMFYPIRCAEQVISKEMAKGQHYLQAFGLGVSVAEEAAIRTKLPLCKYPDVGAHAVGIWMRAVFEAVKLTSMPDGCDYL</sequence>
<dbReference type="AlphaFoldDB" id="A0AA38J259"/>
<reference evidence="18" key="1">
    <citation type="journal article" date="2023" name="G3 (Bethesda)">
        <title>Whole genome assemblies of Zophobas morio and Tenebrio molitor.</title>
        <authorList>
            <person name="Kaur S."/>
            <person name="Stinson S.A."/>
            <person name="diCenzo G.C."/>
        </authorList>
    </citation>
    <scope>NUCLEOTIDE SEQUENCE</scope>
    <source>
        <strain evidence="18">QUZm001</strain>
    </source>
</reference>
<dbReference type="PROSITE" id="PS51480">
    <property type="entry name" value="DHAL"/>
    <property type="match status" value="1"/>
</dbReference>
<evidence type="ECO:0000256" key="13">
    <source>
        <dbReference type="ARBA" id="ARBA00047974"/>
    </source>
</evidence>
<evidence type="ECO:0000256" key="7">
    <source>
        <dbReference type="ARBA" id="ARBA00022777"/>
    </source>
</evidence>
<evidence type="ECO:0000256" key="1">
    <source>
        <dbReference type="ARBA" id="ARBA00012107"/>
    </source>
</evidence>
<dbReference type="Gene3D" id="1.25.40.340">
    <property type="match status" value="1"/>
</dbReference>